<evidence type="ECO:0000256" key="9">
    <source>
        <dbReference type="PROSITE-ProRule" id="PRU00108"/>
    </source>
</evidence>
<dbReference type="CDD" id="cd00086">
    <property type="entry name" value="homeodomain"/>
    <property type="match status" value="1"/>
</dbReference>
<keyword evidence="2" id="KW-0217">Developmental protein</keyword>
<evidence type="ECO:0000256" key="7">
    <source>
        <dbReference type="ARBA" id="ARBA00023163"/>
    </source>
</evidence>
<feature type="compositionally biased region" description="Basic and acidic residues" evidence="11">
    <location>
        <begin position="133"/>
        <end position="148"/>
    </location>
</feature>
<keyword evidence="6" id="KW-0010">Activator</keyword>
<keyword evidence="7" id="KW-0804">Transcription</keyword>
<dbReference type="EMBL" id="KP168460">
    <property type="protein sequence ID" value="AJV21315.1"/>
    <property type="molecule type" value="mRNA"/>
</dbReference>
<dbReference type="InterPro" id="IPR020479">
    <property type="entry name" value="HD_metazoa"/>
</dbReference>
<dbReference type="InterPro" id="IPR009057">
    <property type="entry name" value="Homeodomain-like_sf"/>
</dbReference>
<dbReference type="PANTHER" id="PTHR24328:SF7">
    <property type="entry name" value="BUTTONLESS"/>
    <property type="match status" value="1"/>
</dbReference>
<accession>A0A0D4RFK8</accession>
<feature type="DNA-binding region" description="Homeobox" evidence="9">
    <location>
        <begin position="161"/>
        <end position="220"/>
    </location>
</feature>
<protein>
    <submittedName>
        <fullName evidence="13">Mesoderm homeobox</fullName>
    </submittedName>
</protein>
<evidence type="ECO:0000256" key="11">
    <source>
        <dbReference type="SAM" id="MobiDB-lite"/>
    </source>
</evidence>
<keyword evidence="4 9" id="KW-0238">DNA-binding</keyword>
<dbReference type="SMART" id="SM00389">
    <property type="entry name" value="HOX"/>
    <property type="match status" value="1"/>
</dbReference>
<feature type="domain" description="Homeobox" evidence="12">
    <location>
        <begin position="159"/>
        <end position="219"/>
    </location>
</feature>
<dbReference type="PANTHER" id="PTHR24328">
    <property type="entry name" value="HOMEOBOX PROTEIN MOX"/>
    <property type="match status" value="1"/>
</dbReference>
<evidence type="ECO:0000256" key="3">
    <source>
        <dbReference type="ARBA" id="ARBA00023015"/>
    </source>
</evidence>
<sequence length="249" mass="27822">MDQRMYGMNFNTPPTLHHYPHSFSSSYGLSSPQSLARPTASLPPLYGAGGFGYQMGTATAEWTIPSSISQGSNINQNGTSLRTLSSSGGLVGDYLSSANGTNSGMVSPAKSTSPSVFNNSTNLPYQDYGSHISKQDNDHQHMDLRKSPGNEGYQLDLSSKPRKERTAFTKHQIKELEKEFSVHNYLTRLRRYEIAVSLDLTERQVKVWFQNRRMKWKRTKGTQMVKDKVTGQLKPVMPLTPPRELDCSP</sequence>
<dbReference type="GO" id="GO:0045944">
    <property type="term" value="P:positive regulation of transcription by RNA polymerase II"/>
    <property type="evidence" value="ECO:0007669"/>
    <property type="project" value="InterPro"/>
</dbReference>
<dbReference type="GO" id="GO:0005634">
    <property type="term" value="C:nucleus"/>
    <property type="evidence" value="ECO:0007669"/>
    <property type="project" value="UniProtKB-SubCell"/>
</dbReference>
<dbReference type="PROSITE" id="PS50071">
    <property type="entry name" value="HOMEOBOX_2"/>
    <property type="match status" value="1"/>
</dbReference>
<evidence type="ECO:0000256" key="4">
    <source>
        <dbReference type="ARBA" id="ARBA00023125"/>
    </source>
</evidence>
<gene>
    <name evidence="13" type="primary">Mox</name>
</gene>
<feature type="compositionally biased region" description="Polar residues" evidence="11">
    <location>
        <begin position="105"/>
        <end position="124"/>
    </location>
</feature>
<dbReference type="Pfam" id="PF00046">
    <property type="entry name" value="Homeodomain"/>
    <property type="match status" value="1"/>
</dbReference>
<evidence type="ECO:0000256" key="2">
    <source>
        <dbReference type="ARBA" id="ARBA00022473"/>
    </source>
</evidence>
<organism evidence="13">
    <name type="scientific">Terebratalia transversa</name>
    <name type="common">Transverse lampshell</name>
    <dbReference type="NCBI Taxonomy" id="34513"/>
    <lineage>
        <taxon>Eukaryota</taxon>
        <taxon>Metazoa</taxon>
        <taxon>Spiralia</taxon>
        <taxon>Lophotrochozoa</taxon>
        <taxon>Brachiopoda</taxon>
        <taxon>Rhynchonelliformea</taxon>
        <taxon>Rhynchonellata</taxon>
        <taxon>Terebratellidina</taxon>
        <taxon>Laqueoidea</taxon>
        <taxon>Laqueidae</taxon>
        <taxon>Terebratalia</taxon>
    </lineage>
</organism>
<dbReference type="GO" id="GO:0000978">
    <property type="term" value="F:RNA polymerase II cis-regulatory region sequence-specific DNA binding"/>
    <property type="evidence" value="ECO:0007669"/>
    <property type="project" value="TreeGrafter"/>
</dbReference>
<keyword evidence="3" id="KW-0805">Transcription regulation</keyword>
<reference evidence="13" key="1">
    <citation type="journal article" date="2015" name="Evodevo">
        <title>Mesodermal gene expression during the embryonic and larval development of the articulate brachiopod Terebratalia transversa.</title>
        <authorList>
            <person name="Passamaneck Y.J."/>
            <person name="Hejnol A."/>
            <person name="Martindale M.Q."/>
        </authorList>
    </citation>
    <scope>NUCLEOTIDE SEQUENCE</scope>
</reference>
<comment type="subcellular location">
    <subcellularLocation>
        <location evidence="1 9 10">Nucleus</location>
    </subcellularLocation>
</comment>
<keyword evidence="5 9" id="KW-0371">Homeobox</keyword>
<evidence type="ECO:0000256" key="1">
    <source>
        <dbReference type="ARBA" id="ARBA00004123"/>
    </source>
</evidence>
<evidence type="ECO:0000256" key="8">
    <source>
        <dbReference type="ARBA" id="ARBA00023242"/>
    </source>
</evidence>
<evidence type="ECO:0000259" key="12">
    <source>
        <dbReference type="PROSITE" id="PS50071"/>
    </source>
</evidence>
<evidence type="ECO:0000313" key="13">
    <source>
        <dbReference type="EMBL" id="AJV21315.1"/>
    </source>
</evidence>
<proteinExistence type="evidence at transcript level"/>
<dbReference type="GO" id="GO:0000981">
    <property type="term" value="F:DNA-binding transcription factor activity, RNA polymerase II-specific"/>
    <property type="evidence" value="ECO:0007669"/>
    <property type="project" value="InterPro"/>
</dbReference>
<dbReference type="PRINTS" id="PR00024">
    <property type="entry name" value="HOMEOBOX"/>
</dbReference>
<dbReference type="InterPro" id="IPR042634">
    <property type="entry name" value="MOX-1/MOX-2"/>
</dbReference>
<evidence type="ECO:0000256" key="6">
    <source>
        <dbReference type="ARBA" id="ARBA00023159"/>
    </source>
</evidence>
<dbReference type="AlphaFoldDB" id="A0A0D4RFK8"/>
<dbReference type="PROSITE" id="PS00027">
    <property type="entry name" value="HOMEOBOX_1"/>
    <property type="match status" value="1"/>
</dbReference>
<keyword evidence="8 9" id="KW-0539">Nucleus</keyword>
<dbReference type="InterPro" id="IPR017970">
    <property type="entry name" value="Homeobox_CS"/>
</dbReference>
<dbReference type="InterPro" id="IPR001356">
    <property type="entry name" value="HD"/>
</dbReference>
<evidence type="ECO:0000256" key="10">
    <source>
        <dbReference type="RuleBase" id="RU000682"/>
    </source>
</evidence>
<dbReference type="SUPFAM" id="SSF46689">
    <property type="entry name" value="Homeodomain-like"/>
    <property type="match status" value="1"/>
</dbReference>
<dbReference type="Gene3D" id="1.10.10.60">
    <property type="entry name" value="Homeodomain-like"/>
    <property type="match status" value="1"/>
</dbReference>
<evidence type="ECO:0000256" key="5">
    <source>
        <dbReference type="ARBA" id="ARBA00023155"/>
    </source>
</evidence>
<feature type="region of interest" description="Disordered" evidence="11">
    <location>
        <begin position="105"/>
        <end position="164"/>
    </location>
</feature>
<name>A0A0D4RFK8_TERTR</name>